<proteinExistence type="predicted"/>
<feature type="region of interest" description="Disordered" evidence="1">
    <location>
        <begin position="269"/>
        <end position="291"/>
    </location>
</feature>
<evidence type="ECO:0000313" key="3">
    <source>
        <dbReference type="Proteomes" id="UP001218218"/>
    </source>
</evidence>
<evidence type="ECO:0000313" key="2">
    <source>
        <dbReference type="EMBL" id="KAJ7337616.1"/>
    </source>
</evidence>
<organism evidence="2 3">
    <name type="scientific">Mycena albidolilacea</name>
    <dbReference type="NCBI Taxonomy" id="1033008"/>
    <lineage>
        <taxon>Eukaryota</taxon>
        <taxon>Fungi</taxon>
        <taxon>Dikarya</taxon>
        <taxon>Basidiomycota</taxon>
        <taxon>Agaricomycotina</taxon>
        <taxon>Agaricomycetes</taxon>
        <taxon>Agaricomycetidae</taxon>
        <taxon>Agaricales</taxon>
        <taxon>Marasmiineae</taxon>
        <taxon>Mycenaceae</taxon>
        <taxon>Mycena</taxon>
    </lineage>
</organism>
<reference evidence="2" key="1">
    <citation type="submission" date="2023-03" db="EMBL/GenBank/DDBJ databases">
        <title>Massive genome expansion in bonnet fungi (Mycena s.s.) driven by repeated elements and novel gene families across ecological guilds.</title>
        <authorList>
            <consortium name="Lawrence Berkeley National Laboratory"/>
            <person name="Harder C.B."/>
            <person name="Miyauchi S."/>
            <person name="Viragh M."/>
            <person name="Kuo A."/>
            <person name="Thoen E."/>
            <person name="Andreopoulos B."/>
            <person name="Lu D."/>
            <person name="Skrede I."/>
            <person name="Drula E."/>
            <person name="Henrissat B."/>
            <person name="Morin E."/>
            <person name="Kohler A."/>
            <person name="Barry K."/>
            <person name="LaButti K."/>
            <person name="Morin E."/>
            <person name="Salamov A."/>
            <person name="Lipzen A."/>
            <person name="Mereny Z."/>
            <person name="Hegedus B."/>
            <person name="Baldrian P."/>
            <person name="Stursova M."/>
            <person name="Weitz H."/>
            <person name="Taylor A."/>
            <person name="Grigoriev I.V."/>
            <person name="Nagy L.G."/>
            <person name="Martin F."/>
            <person name="Kauserud H."/>
        </authorList>
    </citation>
    <scope>NUCLEOTIDE SEQUENCE</scope>
    <source>
        <strain evidence="2">CBHHK002</strain>
    </source>
</reference>
<evidence type="ECO:0000256" key="1">
    <source>
        <dbReference type="SAM" id="MobiDB-lite"/>
    </source>
</evidence>
<comment type="caution">
    <text evidence="2">The sequence shown here is derived from an EMBL/GenBank/DDBJ whole genome shotgun (WGS) entry which is preliminary data.</text>
</comment>
<dbReference type="AlphaFoldDB" id="A0AAD6ZTB7"/>
<protein>
    <submittedName>
        <fullName evidence="2">Uncharacterized protein</fullName>
    </submittedName>
</protein>
<keyword evidence="3" id="KW-1185">Reference proteome</keyword>
<gene>
    <name evidence="2" type="ORF">DFH08DRAFT_812939</name>
</gene>
<accession>A0AAD6ZTB7</accession>
<dbReference type="EMBL" id="JARIHO010000029">
    <property type="protein sequence ID" value="KAJ7337616.1"/>
    <property type="molecule type" value="Genomic_DNA"/>
</dbReference>
<name>A0AAD6ZTB7_9AGAR</name>
<sequence length="291" mass="32859">MDCAASRCFTAPNVSGPSSRFFIPHGGLADFLLNNIRLKVFLLIPQTFTDAYVADTVQFLMTPQREELRCHVRELVRHVMFAAKIQQNELCVLYTMPTIPSEAAWMFHVMQVIVIVIGFDTEANCPSKANRSPISVELKGAAVHLQAMFFLNGVLSMFCEKMKAGEAVFLDYPEYDPSHWVSNNFAYCSLPTSFLPIPVDDSLADSFEYNEAIMQWRVGWRHRSLGSASSAMTMALQRIRTRSVRVSQISREGMPSAIDVNFFVKEEERARSKSSHSSLRELVTPPPLSEY</sequence>
<dbReference type="Proteomes" id="UP001218218">
    <property type="component" value="Unassembled WGS sequence"/>
</dbReference>